<feature type="transmembrane region" description="Helical" evidence="11">
    <location>
        <begin position="261"/>
        <end position="279"/>
    </location>
</feature>
<dbReference type="EMBL" id="CAJNOL010000098">
    <property type="protein sequence ID" value="CAF0842424.1"/>
    <property type="molecule type" value="Genomic_DNA"/>
</dbReference>
<evidence type="ECO:0000256" key="3">
    <source>
        <dbReference type="ARBA" id="ARBA00013934"/>
    </source>
</evidence>
<comment type="similarity">
    <text evidence="2">Belongs to the TMEM242 family.</text>
</comment>
<keyword evidence="6 11" id="KW-1133">Transmembrane helix</keyword>
<evidence type="ECO:0000313" key="14">
    <source>
        <dbReference type="Proteomes" id="UP000663870"/>
    </source>
</evidence>
<organism evidence="12 14">
    <name type="scientific">Rotaria sordida</name>
    <dbReference type="NCBI Taxonomy" id="392033"/>
    <lineage>
        <taxon>Eukaryota</taxon>
        <taxon>Metazoa</taxon>
        <taxon>Spiralia</taxon>
        <taxon>Gnathifera</taxon>
        <taxon>Rotifera</taxon>
        <taxon>Eurotatoria</taxon>
        <taxon>Bdelloidea</taxon>
        <taxon>Philodinida</taxon>
        <taxon>Philodinidae</taxon>
        <taxon>Rotaria</taxon>
    </lineage>
</organism>
<keyword evidence="14" id="KW-1185">Reference proteome</keyword>
<evidence type="ECO:0000256" key="5">
    <source>
        <dbReference type="ARBA" id="ARBA00022792"/>
    </source>
</evidence>
<comment type="function">
    <text evidence="9">Scaffold protein that participates in the c-ring assembly of mitochondrial ATP synthase (F(1)F(0) ATP synthase or complex V) by facilitating the membrane insertion and oligomer formation of the subunit c/ATP5MC3. Participates in the incorporation of the c-ring into vestigial complexes. Additionally influences the incorporation of subunits MT-ATP6, MT-ATP8, ATP5MJ, and ATP5MK in the ATP synthase.</text>
</comment>
<feature type="region of interest" description="Disordered" evidence="10">
    <location>
        <begin position="1"/>
        <end position="40"/>
    </location>
</feature>
<feature type="transmembrane region" description="Helical" evidence="11">
    <location>
        <begin position="206"/>
        <end position="226"/>
    </location>
</feature>
<accession>A0A813VMT0</accession>
<evidence type="ECO:0000256" key="7">
    <source>
        <dbReference type="ARBA" id="ARBA00023128"/>
    </source>
</evidence>
<dbReference type="PANTHER" id="PTHR13141:SF4">
    <property type="entry name" value="TRANSMEMBRANE PROTEIN 242"/>
    <property type="match status" value="1"/>
</dbReference>
<keyword evidence="7" id="KW-0496">Mitochondrion</keyword>
<dbReference type="EMBL" id="CAJOBD010000092">
    <property type="protein sequence ID" value="CAF3572264.1"/>
    <property type="molecule type" value="Genomic_DNA"/>
</dbReference>
<keyword evidence="4 11" id="KW-0812">Transmembrane</keyword>
<evidence type="ECO:0000256" key="10">
    <source>
        <dbReference type="SAM" id="MobiDB-lite"/>
    </source>
</evidence>
<evidence type="ECO:0000313" key="12">
    <source>
        <dbReference type="EMBL" id="CAF0842424.1"/>
    </source>
</evidence>
<feature type="compositionally biased region" description="Polar residues" evidence="10">
    <location>
        <begin position="84"/>
        <end position="103"/>
    </location>
</feature>
<feature type="region of interest" description="Disordered" evidence="10">
    <location>
        <begin position="80"/>
        <end position="109"/>
    </location>
</feature>
<evidence type="ECO:0000256" key="1">
    <source>
        <dbReference type="ARBA" id="ARBA00004448"/>
    </source>
</evidence>
<feature type="compositionally biased region" description="Low complexity" evidence="10">
    <location>
        <begin position="23"/>
        <end position="39"/>
    </location>
</feature>
<evidence type="ECO:0000256" key="11">
    <source>
        <dbReference type="SAM" id="Phobius"/>
    </source>
</evidence>
<gene>
    <name evidence="13" type="ORF">JBS370_LOCUS2378</name>
    <name evidence="12" type="ORF">JXQ802_LOCUS6255</name>
</gene>
<dbReference type="InterPro" id="IPR009792">
    <property type="entry name" value="TMEM242"/>
</dbReference>
<comment type="subcellular location">
    <subcellularLocation>
        <location evidence="1">Mitochondrion inner membrane</location>
        <topology evidence="1">Multi-pass membrane protein</topology>
    </subcellularLocation>
</comment>
<dbReference type="Pfam" id="PF07096">
    <property type="entry name" value="DUF1358"/>
    <property type="match status" value="1"/>
</dbReference>
<dbReference type="Proteomes" id="UP000663870">
    <property type="component" value="Unassembled WGS sequence"/>
</dbReference>
<sequence>MASSSSSSSVTPQLIIPEEKSPSETSDNHTSSTSSVISSDIIPATRGTTIRKLKKILTTQSSFERHHSLRPMAKRFSIDADPSSVISNNPVTDLSNNSSYGQQTTSDLEETLSTLPSINARSKDLSPARSPSLKKSDSFLEIPYEKGEIADLIKLADDPNAATYVTNDGQEVLLEHAAAPYDAIKSKKEASREARNAFISNRLLPGVYFAFLTACGLLGGFGFAVSRTKKRETTAKLTQQANASILFDDGHHLAVKALRRASIYSLIGVFSFTGFFWLISGKPKTFAEFRMWTGSWLPSIKRKKNKEDEGRTEFKNLTEFMQYLIDEDKKLKNKKKEMSTNIKDI</sequence>
<protein>
    <recommendedName>
        <fullName evidence="3">Transmembrane protein 242</fullName>
    </recommendedName>
</protein>
<evidence type="ECO:0000256" key="8">
    <source>
        <dbReference type="ARBA" id="ARBA00023136"/>
    </source>
</evidence>
<comment type="caution">
    <text evidence="12">The sequence shown here is derived from an EMBL/GenBank/DDBJ whole genome shotgun (WGS) entry which is preliminary data.</text>
</comment>
<proteinExistence type="inferred from homology"/>
<evidence type="ECO:0000256" key="6">
    <source>
        <dbReference type="ARBA" id="ARBA00022989"/>
    </source>
</evidence>
<evidence type="ECO:0000256" key="9">
    <source>
        <dbReference type="ARBA" id="ARBA00045905"/>
    </source>
</evidence>
<dbReference type="Proteomes" id="UP000663836">
    <property type="component" value="Unassembled WGS sequence"/>
</dbReference>
<evidence type="ECO:0000256" key="4">
    <source>
        <dbReference type="ARBA" id="ARBA00022692"/>
    </source>
</evidence>
<reference evidence="12" key="1">
    <citation type="submission" date="2021-02" db="EMBL/GenBank/DDBJ databases">
        <authorList>
            <person name="Nowell W R."/>
        </authorList>
    </citation>
    <scope>NUCLEOTIDE SEQUENCE</scope>
</reference>
<keyword evidence="5" id="KW-0999">Mitochondrion inner membrane</keyword>
<evidence type="ECO:0000256" key="2">
    <source>
        <dbReference type="ARBA" id="ARBA00007570"/>
    </source>
</evidence>
<evidence type="ECO:0000313" key="13">
    <source>
        <dbReference type="EMBL" id="CAF3572264.1"/>
    </source>
</evidence>
<keyword evidence="8 11" id="KW-0472">Membrane</keyword>
<name>A0A813VMT0_9BILA</name>
<dbReference type="AlphaFoldDB" id="A0A813VMT0"/>
<dbReference type="GO" id="GO:0005743">
    <property type="term" value="C:mitochondrial inner membrane"/>
    <property type="evidence" value="ECO:0007669"/>
    <property type="project" value="UniProtKB-SubCell"/>
</dbReference>
<dbReference type="PANTHER" id="PTHR13141">
    <property type="entry name" value="TRANSMEMBRANE PROTEIN 242"/>
    <property type="match status" value="1"/>
</dbReference>